<dbReference type="RefSeq" id="WP_161808820.1">
    <property type="nucleotide sequence ID" value="NZ_LDJM01000009.1"/>
</dbReference>
<evidence type="ECO:0000256" key="1">
    <source>
        <dbReference type="ARBA" id="ARBA00023015"/>
    </source>
</evidence>
<evidence type="ECO:0000259" key="4">
    <source>
        <dbReference type="PROSITE" id="PS01124"/>
    </source>
</evidence>
<feature type="domain" description="HTH araC/xylS-type" evidence="4">
    <location>
        <begin position="200"/>
        <end position="298"/>
    </location>
</feature>
<proteinExistence type="predicted"/>
<dbReference type="InterPro" id="IPR018062">
    <property type="entry name" value="HTH_AraC-typ_CS"/>
</dbReference>
<dbReference type="PANTHER" id="PTHR46796:SF7">
    <property type="entry name" value="ARAC FAMILY TRANSCRIPTIONAL REGULATOR"/>
    <property type="match status" value="1"/>
</dbReference>
<dbReference type="EMBL" id="LDJM01000009">
    <property type="protein sequence ID" value="KRG78582.1"/>
    <property type="molecule type" value="Genomic_DNA"/>
</dbReference>
<reference evidence="5 6" key="1">
    <citation type="submission" date="2015-05" db="EMBL/GenBank/DDBJ databases">
        <title>Genome sequencing and analysis of members of genus Stenotrophomonas.</title>
        <authorList>
            <person name="Patil P.P."/>
            <person name="Midha S."/>
            <person name="Patil P.B."/>
        </authorList>
    </citation>
    <scope>NUCLEOTIDE SEQUENCE [LARGE SCALE GENOMIC DNA]</scope>
    <source>
        <strain evidence="5 6">DSM 24757</strain>
    </source>
</reference>
<dbReference type="GO" id="GO:0003700">
    <property type="term" value="F:DNA-binding transcription factor activity"/>
    <property type="evidence" value="ECO:0007669"/>
    <property type="project" value="InterPro"/>
</dbReference>
<keyword evidence="6" id="KW-1185">Reference proteome</keyword>
<dbReference type="GO" id="GO:0043565">
    <property type="term" value="F:sequence-specific DNA binding"/>
    <property type="evidence" value="ECO:0007669"/>
    <property type="project" value="InterPro"/>
</dbReference>
<dbReference type="PATRIC" id="fig|336566.3.peg.3108"/>
<dbReference type="AlphaFoldDB" id="A0A0R0DA44"/>
<dbReference type="Pfam" id="PF12852">
    <property type="entry name" value="Cupin_6"/>
    <property type="match status" value="1"/>
</dbReference>
<accession>A0A0R0DA44</accession>
<dbReference type="InterPro" id="IPR032783">
    <property type="entry name" value="AraC_lig"/>
</dbReference>
<dbReference type="InterPro" id="IPR009057">
    <property type="entry name" value="Homeodomain-like_sf"/>
</dbReference>
<dbReference type="Proteomes" id="UP000050956">
    <property type="component" value="Unassembled WGS sequence"/>
</dbReference>
<comment type="caution">
    <text evidence="5">The sequence shown here is derived from an EMBL/GenBank/DDBJ whole genome shotgun (WGS) entry which is preliminary data.</text>
</comment>
<dbReference type="Pfam" id="PF12833">
    <property type="entry name" value="HTH_18"/>
    <property type="match status" value="1"/>
</dbReference>
<organism evidence="5 6">
    <name type="scientific">Stenotrophomonas ginsengisoli</name>
    <dbReference type="NCBI Taxonomy" id="336566"/>
    <lineage>
        <taxon>Bacteria</taxon>
        <taxon>Pseudomonadati</taxon>
        <taxon>Pseudomonadota</taxon>
        <taxon>Gammaproteobacteria</taxon>
        <taxon>Lysobacterales</taxon>
        <taxon>Lysobacteraceae</taxon>
        <taxon>Stenotrophomonas</taxon>
    </lineage>
</organism>
<keyword evidence="3" id="KW-0804">Transcription</keyword>
<dbReference type="SMART" id="SM00342">
    <property type="entry name" value="HTH_ARAC"/>
    <property type="match status" value="1"/>
</dbReference>
<keyword evidence="1" id="KW-0805">Transcription regulation</keyword>
<name>A0A0R0DA44_9GAMM</name>
<protein>
    <recommendedName>
        <fullName evidence="4">HTH araC/xylS-type domain-containing protein</fullName>
    </recommendedName>
</protein>
<dbReference type="InterPro" id="IPR018060">
    <property type="entry name" value="HTH_AraC"/>
</dbReference>
<dbReference type="Gene3D" id="1.10.10.60">
    <property type="entry name" value="Homeodomain-like"/>
    <property type="match status" value="1"/>
</dbReference>
<dbReference type="SUPFAM" id="SSF46689">
    <property type="entry name" value="Homeodomain-like"/>
    <property type="match status" value="2"/>
</dbReference>
<evidence type="ECO:0000256" key="2">
    <source>
        <dbReference type="ARBA" id="ARBA00023125"/>
    </source>
</evidence>
<evidence type="ECO:0000256" key="3">
    <source>
        <dbReference type="ARBA" id="ARBA00023163"/>
    </source>
</evidence>
<dbReference type="PROSITE" id="PS01124">
    <property type="entry name" value="HTH_ARAC_FAMILY_2"/>
    <property type="match status" value="1"/>
</dbReference>
<gene>
    <name evidence="5" type="ORF">ABB30_03305</name>
</gene>
<evidence type="ECO:0000313" key="6">
    <source>
        <dbReference type="Proteomes" id="UP000050956"/>
    </source>
</evidence>
<sequence length="317" mass="35409">MLDPLSSVLSLLNPRSALTTRLELGGDWCLAFPAYEGIKFNVIQQGQCWLQVEGIDEPMQLQAGDGYLLTDGRPYKLYNRPRLIPRDARALLSEIDEGVVSCGGHEVIVLRGKFTFDQTHSPLLLEALDPVIRLPAAHASVIQWTLQQLWQEVRHPGPGTALTVDHLSHLMLIHGLRAFLEQGGTPSANWLNALADSHIGPVLNQMHAHPAMPWTLDLLASHASMSRTRFTEHFKKLVGVPPLTYLLRWRIRLGMRLLRRSTYSVARIAEELGYESDSAFSQAFRRETGLSPLRYRKAPRVELQTQPAPLAPASKAA</sequence>
<dbReference type="InterPro" id="IPR050204">
    <property type="entry name" value="AraC_XylS_family_regulators"/>
</dbReference>
<keyword evidence="2" id="KW-0238">DNA-binding</keyword>
<dbReference type="PANTHER" id="PTHR46796">
    <property type="entry name" value="HTH-TYPE TRANSCRIPTIONAL ACTIVATOR RHAS-RELATED"/>
    <property type="match status" value="1"/>
</dbReference>
<dbReference type="InterPro" id="IPR020449">
    <property type="entry name" value="Tscrpt_reg_AraC-type_HTH"/>
</dbReference>
<evidence type="ECO:0000313" key="5">
    <source>
        <dbReference type="EMBL" id="KRG78582.1"/>
    </source>
</evidence>
<dbReference type="PRINTS" id="PR00032">
    <property type="entry name" value="HTHARAC"/>
</dbReference>
<dbReference type="STRING" id="336566.ABB30_03305"/>
<dbReference type="PROSITE" id="PS00041">
    <property type="entry name" value="HTH_ARAC_FAMILY_1"/>
    <property type="match status" value="1"/>
</dbReference>